<dbReference type="EMBL" id="JAVDTR010000003">
    <property type="protein sequence ID" value="MDR6722960.1"/>
    <property type="molecule type" value="Genomic_DNA"/>
</dbReference>
<dbReference type="InterPro" id="IPR017853">
    <property type="entry name" value="GH"/>
</dbReference>
<dbReference type="Gene3D" id="3.20.20.80">
    <property type="entry name" value="Glycosidases"/>
    <property type="match status" value="1"/>
</dbReference>
<dbReference type="CDD" id="cd19606">
    <property type="entry name" value="GH113-like"/>
    <property type="match status" value="1"/>
</dbReference>
<dbReference type="InterPro" id="IPR055151">
    <property type="entry name" value="GH113"/>
</dbReference>
<reference evidence="1" key="1">
    <citation type="submission" date="2023-07" db="EMBL/GenBank/DDBJ databases">
        <title>Sorghum-associated microbial communities from plants grown in Nebraska, USA.</title>
        <authorList>
            <person name="Schachtman D."/>
        </authorList>
    </citation>
    <scope>NUCLEOTIDE SEQUENCE</scope>
    <source>
        <strain evidence="1">BE80</strain>
    </source>
</reference>
<evidence type="ECO:0000313" key="2">
    <source>
        <dbReference type="Proteomes" id="UP001254832"/>
    </source>
</evidence>
<name>A0AAP5LMS4_PAEAM</name>
<dbReference type="Pfam" id="PF22612">
    <property type="entry name" value="GH113"/>
    <property type="match status" value="1"/>
</dbReference>
<proteinExistence type="predicted"/>
<evidence type="ECO:0000313" key="1">
    <source>
        <dbReference type="EMBL" id="MDR6722960.1"/>
    </source>
</evidence>
<accession>A0AAP5LMS4</accession>
<protein>
    <recommendedName>
        <fullName evidence="3">1,4-beta-xylanase</fullName>
    </recommendedName>
</protein>
<dbReference type="SUPFAM" id="SSF51445">
    <property type="entry name" value="(Trans)glycosidases"/>
    <property type="match status" value="1"/>
</dbReference>
<dbReference type="Proteomes" id="UP001254832">
    <property type="component" value="Unassembled WGS sequence"/>
</dbReference>
<comment type="caution">
    <text evidence="1">The sequence shown here is derived from an EMBL/GenBank/DDBJ whole genome shotgun (WGS) entry which is preliminary data.</text>
</comment>
<dbReference type="AlphaFoldDB" id="A0AAP5LMS4"/>
<sequence>MHMDYIKGFTFGWMSGKGAFRKPEAKESLRLLAERTGSSHVIFALAAHQDHPQAVEVKYRGDHLVEDDELVDMIRYARTLGLQVILKPTVNCTDGTWRAHINFFDIDVPCEPKWKDWFRSYTAFQQHYAAIAEQEKCEMFIVGCEMVQSERRDQEWRDVIAAVREVYTGLVSYNTDKYQEGHVKWWDAVDVISSSGYYPIRDWEAQLDRIEREIAPYGKPFFFAEAGCPSRSGSAQVPNDWGLEGEVSSEEQTRFYEAMFRHVSQRHWVRGFGLWDWSAHLYAEKDALTDDGYGVYGKPAERVIQQFYQGIPTQV</sequence>
<evidence type="ECO:0008006" key="3">
    <source>
        <dbReference type="Google" id="ProtNLM"/>
    </source>
</evidence>
<organism evidence="1 2">
    <name type="scientific">Paenibacillus amylolyticus</name>
    <dbReference type="NCBI Taxonomy" id="1451"/>
    <lineage>
        <taxon>Bacteria</taxon>
        <taxon>Bacillati</taxon>
        <taxon>Bacillota</taxon>
        <taxon>Bacilli</taxon>
        <taxon>Bacillales</taxon>
        <taxon>Paenibacillaceae</taxon>
        <taxon>Paenibacillus</taxon>
    </lineage>
</organism>
<gene>
    <name evidence="1" type="ORF">J2W91_001412</name>
</gene>